<protein>
    <submittedName>
        <fullName evidence="1">Uncharacterized protein</fullName>
    </submittedName>
</protein>
<accession>A0A1A8TU18</accession>
<name>A0A1A8TU18_9GAMM</name>
<gene>
    <name evidence="1" type="ORF">MSP8886_03783</name>
</gene>
<evidence type="ECO:0000313" key="2">
    <source>
        <dbReference type="Proteomes" id="UP000092544"/>
    </source>
</evidence>
<dbReference type="STRING" id="1792290.MSP8886_03783"/>
<dbReference type="AlphaFoldDB" id="A0A1A8TU18"/>
<organism evidence="1 2">
    <name type="scientific">Marinomonas spartinae</name>
    <dbReference type="NCBI Taxonomy" id="1792290"/>
    <lineage>
        <taxon>Bacteria</taxon>
        <taxon>Pseudomonadati</taxon>
        <taxon>Pseudomonadota</taxon>
        <taxon>Gammaproteobacteria</taxon>
        <taxon>Oceanospirillales</taxon>
        <taxon>Oceanospirillaceae</taxon>
        <taxon>Marinomonas</taxon>
    </lineage>
</organism>
<proteinExistence type="predicted"/>
<evidence type="ECO:0000313" key="1">
    <source>
        <dbReference type="EMBL" id="SBS36636.1"/>
    </source>
</evidence>
<sequence>MCLFVIDGTWSRDFNSVNKGNDALKKPVGNVPIIRVNPSFIEEKIGKPTFSQIPPVRSNARKFYEESNYPKNKKFYYGGVRFGVTGADMQQLYSAVLADIERTLVS</sequence>
<dbReference type="RefSeq" id="WP_067019510.1">
    <property type="nucleotide sequence ID" value="NZ_FLOB01000014.1"/>
</dbReference>
<dbReference type="EMBL" id="FLOB01000014">
    <property type="protein sequence ID" value="SBS36636.1"/>
    <property type="molecule type" value="Genomic_DNA"/>
</dbReference>
<dbReference type="Proteomes" id="UP000092544">
    <property type="component" value="Unassembled WGS sequence"/>
</dbReference>
<keyword evidence="2" id="KW-1185">Reference proteome</keyword>
<reference evidence="1 2" key="1">
    <citation type="submission" date="2016-06" db="EMBL/GenBank/DDBJ databases">
        <authorList>
            <person name="Kjaerup R.B."/>
            <person name="Dalgaard T.S."/>
            <person name="Juul-Madsen H.R."/>
        </authorList>
    </citation>
    <scope>NUCLEOTIDE SEQUENCE [LARGE SCALE GENOMIC DNA]</scope>
    <source>
        <strain evidence="1 2">CECT 8886</strain>
    </source>
</reference>